<dbReference type="SMART" id="SM00468">
    <property type="entry name" value="PreSET"/>
    <property type="match status" value="1"/>
</dbReference>
<dbReference type="AlphaFoldDB" id="A0A8B9A9P8"/>
<dbReference type="InterPro" id="IPR025794">
    <property type="entry name" value="H3-K9-MeTrfase_plant"/>
</dbReference>
<keyword evidence="4 5" id="KW-0539">Nucleus</keyword>
<reference evidence="10" key="1">
    <citation type="journal article" date="2019" name="Nat. Commun.">
        <title>Genome-wide association mapping of date palm fruit traits.</title>
        <authorList>
            <person name="Hazzouri K.M."/>
            <person name="Gros-Balthazard M."/>
            <person name="Flowers J.M."/>
            <person name="Copetti D."/>
            <person name="Lemansour A."/>
            <person name="Lebrun M."/>
            <person name="Masmoudi K."/>
            <person name="Ferrand S."/>
            <person name="Dhar M.I."/>
            <person name="Fresquez Z.A."/>
            <person name="Rosas U."/>
            <person name="Zhang J."/>
            <person name="Talag J."/>
            <person name="Lee S."/>
            <person name="Kudrna D."/>
            <person name="Powell R.F."/>
            <person name="Leitch I.J."/>
            <person name="Krueger R.R."/>
            <person name="Wing R.A."/>
            <person name="Amiri K.M.A."/>
            <person name="Purugganan M.D."/>
        </authorList>
    </citation>
    <scope>NUCLEOTIDE SEQUENCE [LARGE SCALE GENOMIC DNA]</scope>
    <source>
        <strain evidence="10">cv. Khalas</strain>
    </source>
</reference>
<dbReference type="GO" id="GO:0005634">
    <property type="term" value="C:nucleus"/>
    <property type="evidence" value="ECO:0007669"/>
    <property type="project" value="UniProtKB-SubCell"/>
</dbReference>
<keyword evidence="3" id="KW-0156">Chromatin regulator</keyword>
<dbReference type="GO" id="GO:0005694">
    <property type="term" value="C:chromosome"/>
    <property type="evidence" value="ECO:0007669"/>
    <property type="project" value="UniProtKB-SubCell"/>
</dbReference>
<accession>A0A8B9A9P8</accession>
<feature type="domain" description="YDG" evidence="9">
    <location>
        <begin position="305"/>
        <end position="452"/>
    </location>
</feature>
<dbReference type="Pfam" id="PF00856">
    <property type="entry name" value="SET"/>
    <property type="match status" value="1"/>
</dbReference>
<dbReference type="RefSeq" id="XP_038982437.1">
    <property type="nucleotide sequence ID" value="XM_039126509.1"/>
</dbReference>
<dbReference type="SUPFAM" id="SSF82199">
    <property type="entry name" value="SET domain"/>
    <property type="match status" value="1"/>
</dbReference>
<feature type="compositionally biased region" description="Basic and acidic residues" evidence="6">
    <location>
        <begin position="53"/>
        <end position="68"/>
    </location>
</feature>
<dbReference type="GeneID" id="103704611"/>
<dbReference type="Gene3D" id="2.30.280.10">
    <property type="entry name" value="SRA-YDG"/>
    <property type="match status" value="1"/>
</dbReference>
<dbReference type="InterPro" id="IPR036987">
    <property type="entry name" value="SRA-YDG_sf"/>
</dbReference>
<dbReference type="Proteomes" id="UP000228380">
    <property type="component" value="Chromosome 5"/>
</dbReference>
<evidence type="ECO:0000256" key="3">
    <source>
        <dbReference type="ARBA" id="ARBA00022853"/>
    </source>
</evidence>
<evidence type="ECO:0000259" key="9">
    <source>
        <dbReference type="PROSITE" id="PS51015"/>
    </source>
</evidence>
<dbReference type="PANTHER" id="PTHR45660:SF22">
    <property type="entry name" value="OS04G0544100 PROTEIN"/>
    <property type="match status" value="1"/>
</dbReference>
<keyword evidence="2" id="KW-0158">Chromosome</keyword>
<keyword evidence="10" id="KW-1185">Reference proteome</keyword>
<dbReference type="PROSITE" id="PS50280">
    <property type="entry name" value="SET"/>
    <property type="match status" value="1"/>
</dbReference>
<feature type="region of interest" description="Disordered" evidence="6">
    <location>
        <begin position="158"/>
        <end position="226"/>
    </location>
</feature>
<reference evidence="11" key="2">
    <citation type="submission" date="2025-08" db="UniProtKB">
        <authorList>
            <consortium name="RefSeq"/>
        </authorList>
    </citation>
    <scope>IDENTIFICATION</scope>
    <source>
        <tissue evidence="11">Young leaves</tissue>
    </source>
</reference>
<dbReference type="OrthoDB" id="5792673at2759"/>
<dbReference type="InterPro" id="IPR046341">
    <property type="entry name" value="SET_dom_sf"/>
</dbReference>
<proteinExistence type="predicted"/>
<feature type="compositionally biased region" description="Basic residues" evidence="6">
    <location>
        <begin position="203"/>
        <end position="216"/>
    </location>
</feature>
<dbReference type="SUPFAM" id="SSF88697">
    <property type="entry name" value="PUA domain-like"/>
    <property type="match status" value="1"/>
</dbReference>
<feature type="domain" description="SET" evidence="7">
    <location>
        <begin position="585"/>
        <end position="727"/>
    </location>
</feature>
<dbReference type="PANTHER" id="PTHR45660">
    <property type="entry name" value="HISTONE-LYSINE N-METHYLTRANSFERASE SETMAR"/>
    <property type="match status" value="1"/>
</dbReference>
<dbReference type="SMART" id="SM00317">
    <property type="entry name" value="SET"/>
    <property type="match status" value="1"/>
</dbReference>
<protein>
    <submittedName>
        <fullName evidence="11">Histone-lysine N-methyltransferase, H3 lysine-9 specific SUVH6-like</fullName>
    </submittedName>
</protein>
<dbReference type="PROSITE" id="PS51015">
    <property type="entry name" value="YDG"/>
    <property type="match status" value="1"/>
</dbReference>
<organism evidence="10 11">
    <name type="scientific">Phoenix dactylifera</name>
    <name type="common">Date palm</name>
    <dbReference type="NCBI Taxonomy" id="42345"/>
    <lineage>
        <taxon>Eukaryota</taxon>
        <taxon>Viridiplantae</taxon>
        <taxon>Streptophyta</taxon>
        <taxon>Embryophyta</taxon>
        <taxon>Tracheophyta</taxon>
        <taxon>Spermatophyta</taxon>
        <taxon>Magnoliopsida</taxon>
        <taxon>Liliopsida</taxon>
        <taxon>Arecaceae</taxon>
        <taxon>Coryphoideae</taxon>
        <taxon>Phoeniceae</taxon>
        <taxon>Phoenix</taxon>
    </lineage>
</organism>
<comment type="subcellular location">
    <subcellularLocation>
        <location evidence="1">Chromosome</location>
    </subcellularLocation>
    <subcellularLocation>
        <location evidence="5">Nucleus</location>
    </subcellularLocation>
</comment>
<evidence type="ECO:0000256" key="1">
    <source>
        <dbReference type="ARBA" id="ARBA00004286"/>
    </source>
</evidence>
<dbReference type="InterPro" id="IPR051357">
    <property type="entry name" value="H3K9_HMTase_SUVAR3-9"/>
</dbReference>
<feature type="region of interest" description="Disordered" evidence="6">
    <location>
        <begin position="53"/>
        <end position="88"/>
    </location>
</feature>
<dbReference type="PROSITE" id="PS50867">
    <property type="entry name" value="PRE_SET"/>
    <property type="match status" value="1"/>
</dbReference>
<evidence type="ECO:0000313" key="11">
    <source>
        <dbReference type="RefSeq" id="XP_038982437.1"/>
    </source>
</evidence>
<sequence>MDEVAGEGGILISLQNSGGGGDAGIRYKKKSVAPWRFQEGYRRSSSIVLNLNKEESSKTVEEKEEASRNVEPCRSLEEKEKEKEKEKVFGGKEDLNLKSNGDAQIKANPRKRLAPWRFQIGCVRSSSKTLEWRKNKSLEVSFCFGRDGLVGSVRSMNLGAPDSSEEPLKSAEVVSDSTKKESAPRRYPSRIRKSADRYTVTSFRKKTTNSSKKKTHKTEVDHDGNSHVYQPAWEPNMGSSGLLENAAARYKVKETLHEFRTILRKVFEEVESKSKEAEQGMRLDHTAFKLFSEKYGLGDDRKYVGSVPGVEVGDEFHLRVELHIVGLHHQHLAGIDFVNQSEKDVAISIVSSGRYSDVKGKSDILIYPGSGMPNKDQKLDHRNLALKNSMETKTPIRVIYGFTYYQSNNSQEARAKQKKVPVYIYDGLYLVENYWRTKAKGDHYVYMFQLRRMAGQPKLDVAEVMKSKRSEACFNLYLGDVSQGKEKLPISAVNVVDNEYPMPFKYITKLIYPFQHQPTPPSGCDCIDGCSDSDKCACAVKNGGEIPFNHRGAIVQAKPLVYECGPSCKCPPSCHNRVSQHGIKFQLQIFKTESRGWGVRSLKKITSGGFVCEYVGEVLEDEEAQKRRNDEYLFAIGNNYYDESLWEGLSTSIPALQRGASCKTDEVGFTIDASAFGNVGRFINHSCTPNLYAQNLLYDHDDKSMPHVMFFASEDIQPLQELTYDYNYTIDEVHDSDGNVKRKNCYCSSIECTGRRWYLYEKISFIWYGQW</sequence>
<evidence type="ECO:0000256" key="5">
    <source>
        <dbReference type="PROSITE-ProRule" id="PRU00358"/>
    </source>
</evidence>
<dbReference type="SMART" id="SM00466">
    <property type="entry name" value="SRA"/>
    <property type="match status" value="1"/>
</dbReference>
<dbReference type="GO" id="GO:0008270">
    <property type="term" value="F:zinc ion binding"/>
    <property type="evidence" value="ECO:0007669"/>
    <property type="project" value="InterPro"/>
</dbReference>
<dbReference type="KEGG" id="pda:103704611"/>
<dbReference type="Gene3D" id="2.170.270.10">
    <property type="entry name" value="SET domain"/>
    <property type="match status" value="1"/>
</dbReference>
<gene>
    <name evidence="11" type="primary">LOC103704611</name>
</gene>
<evidence type="ECO:0000313" key="10">
    <source>
        <dbReference type="Proteomes" id="UP000228380"/>
    </source>
</evidence>
<feature type="domain" description="Pre-SET" evidence="8">
    <location>
        <begin position="522"/>
        <end position="582"/>
    </location>
</feature>
<dbReference type="InterPro" id="IPR001214">
    <property type="entry name" value="SET_dom"/>
</dbReference>
<dbReference type="InterPro" id="IPR015947">
    <property type="entry name" value="PUA-like_sf"/>
</dbReference>
<name>A0A8B9A9P8_PHODC</name>
<dbReference type="GO" id="GO:0042054">
    <property type="term" value="F:histone methyltransferase activity"/>
    <property type="evidence" value="ECO:0007669"/>
    <property type="project" value="InterPro"/>
</dbReference>
<evidence type="ECO:0000259" key="7">
    <source>
        <dbReference type="PROSITE" id="PS50280"/>
    </source>
</evidence>
<evidence type="ECO:0000259" key="8">
    <source>
        <dbReference type="PROSITE" id="PS50867"/>
    </source>
</evidence>
<dbReference type="GO" id="GO:0003690">
    <property type="term" value="F:double-stranded DNA binding"/>
    <property type="evidence" value="ECO:0007669"/>
    <property type="project" value="TreeGrafter"/>
</dbReference>
<dbReference type="InterPro" id="IPR003105">
    <property type="entry name" value="SRA_YDG"/>
</dbReference>
<dbReference type="Pfam" id="PF05033">
    <property type="entry name" value="Pre-SET"/>
    <property type="match status" value="1"/>
</dbReference>
<dbReference type="PROSITE" id="PS51575">
    <property type="entry name" value="SAM_MT43_SUVAR39_2"/>
    <property type="match status" value="1"/>
</dbReference>
<feature type="compositionally biased region" description="Basic and acidic residues" evidence="6">
    <location>
        <begin position="74"/>
        <end position="88"/>
    </location>
</feature>
<evidence type="ECO:0000256" key="4">
    <source>
        <dbReference type="ARBA" id="ARBA00023242"/>
    </source>
</evidence>
<dbReference type="Pfam" id="PF02182">
    <property type="entry name" value="SAD_SRA"/>
    <property type="match status" value="1"/>
</dbReference>
<dbReference type="InterPro" id="IPR007728">
    <property type="entry name" value="Pre-SET_dom"/>
</dbReference>
<evidence type="ECO:0000256" key="2">
    <source>
        <dbReference type="ARBA" id="ARBA00022454"/>
    </source>
</evidence>
<evidence type="ECO:0000256" key="6">
    <source>
        <dbReference type="SAM" id="MobiDB-lite"/>
    </source>
</evidence>